<dbReference type="AlphaFoldDB" id="A0ABD7MPR7"/>
<dbReference type="Proteomes" id="UP000248741">
    <property type="component" value="Chromosome 1"/>
</dbReference>
<sequence length="61" mass="6760">MEIFTVVQVTQKEQVSPTTVYQAIYRGDLVPMGRTGNGLRAHYRFTEQNIADWLGGTTAAA</sequence>
<organism evidence="2 3">
    <name type="scientific">Corynebacterium ulcerans</name>
    <dbReference type="NCBI Taxonomy" id="65058"/>
    <lineage>
        <taxon>Bacteria</taxon>
        <taxon>Bacillati</taxon>
        <taxon>Actinomycetota</taxon>
        <taxon>Actinomycetes</taxon>
        <taxon>Mycobacteriales</taxon>
        <taxon>Corynebacteriaceae</taxon>
        <taxon>Corynebacterium</taxon>
    </lineage>
</organism>
<dbReference type="Pfam" id="PF12728">
    <property type="entry name" value="HTH_17"/>
    <property type="match status" value="1"/>
</dbReference>
<evidence type="ECO:0000313" key="3">
    <source>
        <dbReference type="Proteomes" id="UP000248741"/>
    </source>
</evidence>
<dbReference type="InterPro" id="IPR041657">
    <property type="entry name" value="HTH_17"/>
</dbReference>
<dbReference type="EMBL" id="LS483400">
    <property type="protein sequence ID" value="SQG49868.1"/>
    <property type="molecule type" value="Genomic_DNA"/>
</dbReference>
<evidence type="ECO:0000259" key="1">
    <source>
        <dbReference type="Pfam" id="PF12728"/>
    </source>
</evidence>
<feature type="domain" description="Helix-turn-helix" evidence="1">
    <location>
        <begin position="5"/>
        <end position="54"/>
    </location>
</feature>
<name>A0ABD7MPR7_CORUL</name>
<reference evidence="2 3" key="1">
    <citation type="submission" date="2018-06" db="EMBL/GenBank/DDBJ databases">
        <authorList>
            <consortium name="Pathogen Informatics"/>
            <person name="Doyle S."/>
        </authorList>
    </citation>
    <scope>NUCLEOTIDE SEQUENCE [LARGE SCALE GENOMIC DNA]</scope>
    <source>
        <strain evidence="2 3">NCTC7908</strain>
    </source>
</reference>
<protein>
    <recommendedName>
        <fullName evidence="1">Helix-turn-helix domain-containing protein</fullName>
    </recommendedName>
</protein>
<evidence type="ECO:0000313" key="2">
    <source>
        <dbReference type="EMBL" id="SQG49868.1"/>
    </source>
</evidence>
<accession>A0ABD7MPR7</accession>
<gene>
    <name evidence="2" type="ORF">NCTC7908_00092</name>
</gene>
<proteinExistence type="predicted"/>
<dbReference type="RefSeq" id="WP_095075663.1">
    <property type="nucleotide sequence ID" value="NZ_CP068134.1"/>
</dbReference>